<dbReference type="AlphaFoldDB" id="A0A090WVT7"/>
<evidence type="ECO:0000313" key="1">
    <source>
        <dbReference type="EMBL" id="GAL81101.1"/>
    </source>
</evidence>
<proteinExistence type="predicted"/>
<gene>
    <name evidence="1" type="ORF">JCM19274_2275</name>
</gene>
<comment type="caution">
    <text evidence="1">The sequence shown here is derived from an EMBL/GenBank/DDBJ whole genome shotgun (WGS) entry which is preliminary data.</text>
</comment>
<dbReference type="Proteomes" id="UP000029643">
    <property type="component" value="Unassembled WGS sequence"/>
</dbReference>
<name>A0A090WVT7_9FLAO</name>
<organism evidence="1 2">
    <name type="scientific">Algibacter lectus</name>
    <dbReference type="NCBI Taxonomy" id="221126"/>
    <lineage>
        <taxon>Bacteria</taxon>
        <taxon>Pseudomonadati</taxon>
        <taxon>Bacteroidota</taxon>
        <taxon>Flavobacteriia</taxon>
        <taxon>Flavobacteriales</taxon>
        <taxon>Flavobacteriaceae</taxon>
        <taxon>Algibacter</taxon>
    </lineage>
</organism>
<protein>
    <submittedName>
        <fullName evidence="1">Uncharacterized protein</fullName>
    </submittedName>
</protein>
<sequence>MKIFLRGNNLALFSKLDDLDPEDMRAGFFEYPSMRTFILGTSLNF</sequence>
<reference evidence="1 2" key="1">
    <citation type="journal article" date="2014" name="Genome Announc.">
        <title>Draft Genome Sequences of Marine Flavobacterium Algibacter lectus Strains SS8 and NR4.</title>
        <authorList>
            <person name="Takatani N."/>
            <person name="Nakanishi M."/>
            <person name="Meirelles P."/>
            <person name="Mino S."/>
            <person name="Suda W."/>
            <person name="Oshima K."/>
            <person name="Hattori M."/>
            <person name="Ohkuma M."/>
            <person name="Hosokawa M."/>
            <person name="Miyashita K."/>
            <person name="Thompson F.L."/>
            <person name="Niwa A."/>
            <person name="Sawabe T."/>
            <person name="Sawabe T."/>
        </authorList>
    </citation>
    <scope>NUCLEOTIDE SEQUENCE [LARGE SCALE GENOMIC DNA]</scope>
    <source>
        <strain evidence="2">JCM19274</strain>
    </source>
</reference>
<accession>A0A090WVT7</accession>
<dbReference type="EMBL" id="BBNU01000013">
    <property type="protein sequence ID" value="GAL81101.1"/>
    <property type="molecule type" value="Genomic_DNA"/>
</dbReference>
<evidence type="ECO:0000313" key="2">
    <source>
        <dbReference type="Proteomes" id="UP000029643"/>
    </source>
</evidence>